<organism evidence="1 2">
    <name type="scientific">Cohnella boryungensis</name>
    <dbReference type="NCBI Taxonomy" id="768479"/>
    <lineage>
        <taxon>Bacteria</taxon>
        <taxon>Bacillati</taxon>
        <taxon>Bacillota</taxon>
        <taxon>Bacilli</taxon>
        <taxon>Bacillales</taxon>
        <taxon>Paenibacillaceae</taxon>
        <taxon>Cohnella</taxon>
    </lineage>
</organism>
<evidence type="ECO:0008006" key="3">
    <source>
        <dbReference type="Google" id="ProtNLM"/>
    </source>
</evidence>
<proteinExistence type="predicted"/>
<gene>
    <name evidence="1" type="ORF">ACFO1S_20485</name>
</gene>
<reference evidence="2" key="1">
    <citation type="journal article" date="2019" name="Int. J. Syst. Evol. Microbiol.">
        <title>The Global Catalogue of Microorganisms (GCM) 10K type strain sequencing project: providing services to taxonomists for standard genome sequencing and annotation.</title>
        <authorList>
            <consortium name="The Broad Institute Genomics Platform"/>
            <consortium name="The Broad Institute Genome Sequencing Center for Infectious Disease"/>
            <person name="Wu L."/>
            <person name="Ma J."/>
        </authorList>
    </citation>
    <scope>NUCLEOTIDE SEQUENCE [LARGE SCALE GENOMIC DNA]</scope>
    <source>
        <strain evidence="2">CGMCC 4.1641</strain>
    </source>
</reference>
<dbReference type="Proteomes" id="UP001595755">
    <property type="component" value="Unassembled WGS sequence"/>
</dbReference>
<dbReference type="RefSeq" id="WP_204601384.1">
    <property type="nucleotide sequence ID" value="NZ_JBHSED010000040.1"/>
</dbReference>
<protein>
    <recommendedName>
        <fullName evidence="3">Bacteriophage SP-beta YorD domain-containing protein</fullName>
    </recommendedName>
</protein>
<evidence type="ECO:0000313" key="2">
    <source>
        <dbReference type="Proteomes" id="UP001595755"/>
    </source>
</evidence>
<comment type="caution">
    <text evidence="1">The sequence shown here is derived from an EMBL/GenBank/DDBJ whole genome shotgun (WGS) entry which is preliminary data.</text>
</comment>
<keyword evidence="2" id="KW-1185">Reference proteome</keyword>
<evidence type="ECO:0000313" key="1">
    <source>
        <dbReference type="EMBL" id="MFC4305812.1"/>
    </source>
</evidence>
<sequence>MRFRLDDGKPMWAIATAQIEREALDEQGQPTIVTETIYLYDPSEMAEYPDPVLLDQPTPEILARGAEIEGRTLSRSEFERMLFEKTPEDLRLEEETKIQLALAELAEAQEADKTAMQRALVELAELYMGGT</sequence>
<name>A0ABV8SEF1_9BACL</name>
<dbReference type="EMBL" id="JBHSED010000040">
    <property type="protein sequence ID" value="MFC4305812.1"/>
    <property type="molecule type" value="Genomic_DNA"/>
</dbReference>
<accession>A0ABV8SEF1</accession>